<reference evidence="17" key="1">
    <citation type="submission" date="2014-01" db="EMBL/GenBank/DDBJ databases">
        <title>The Genome Sequence of Anopheles farauti FAR1 (V2).</title>
        <authorList>
            <consortium name="The Broad Institute Genomics Platform"/>
            <person name="Neafsey D.E."/>
            <person name="Besansky N."/>
            <person name="Howell P."/>
            <person name="Walton C."/>
            <person name="Young S.K."/>
            <person name="Zeng Q."/>
            <person name="Gargeya S."/>
            <person name="Fitzgerald M."/>
            <person name="Haas B."/>
            <person name="Abouelleil A."/>
            <person name="Allen A.W."/>
            <person name="Alvarado L."/>
            <person name="Arachchi H.M."/>
            <person name="Berlin A.M."/>
            <person name="Chapman S.B."/>
            <person name="Gainer-Dewar J."/>
            <person name="Goldberg J."/>
            <person name="Griggs A."/>
            <person name="Gujja S."/>
            <person name="Hansen M."/>
            <person name="Howarth C."/>
            <person name="Imamovic A."/>
            <person name="Ireland A."/>
            <person name="Larimer J."/>
            <person name="McCowan C."/>
            <person name="Murphy C."/>
            <person name="Pearson M."/>
            <person name="Poon T.W."/>
            <person name="Priest M."/>
            <person name="Roberts A."/>
            <person name="Saif S."/>
            <person name="Shea T."/>
            <person name="Sisk P."/>
            <person name="Sykes S."/>
            <person name="Wortman J."/>
            <person name="Nusbaum C."/>
            <person name="Birren B."/>
        </authorList>
    </citation>
    <scope>NUCLEOTIDE SEQUENCE [LARGE SCALE GENOMIC DNA]</scope>
    <source>
        <strain evidence="17">FAR1</strain>
    </source>
</reference>
<feature type="signal peptide" evidence="14">
    <location>
        <begin position="1"/>
        <end position="25"/>
    </location>
</feature>
<proteinExistence type="inferred from homology"/>
<comment type="subcellular location">
    <subcellularLocation>
        <location evidence="2">Secreted</location>
    </subcellularLocation>
</comment>
<comment type="function">
    <text evidence="12">Acts as a glutaminyl-peptide cyclotransferase. Responsible for the biosynthesis of pyroglutamyl peptides. Might be more efficient in the conversion of tri and tetrapeptides in vitro. Might have a relative preference for substrates containing hydrophobic amino acids in vitro.</text>
</comment>
<dbReference type="FunFam" id="3.40.630.10:FF:000029">
    <property type="entry name" value="Glutaminyl-peptide cyclotransferase"/>
    <property type="match status" value="1"/>
</dbReference>
<evidence type="ECO:0000256" key="3">
    <source>
        <dbReference type="ARBA" id="ARBA00006014"/>
    </source>
</evidence>
<dbReference type="InterPro" id="IPR007484">
    <property type="entry name" value="Peptidase_M28"/>
</dbReference>
<evidence type="ECO:0000256" key="11">
    <source>
        <dbReference type="ARBA" id="ARBA00023315"/>
    </source>
</evidence>
<evidence type="ECO:0000256" key="14">
    <source>
        <dbReference type="SAM" id="SignalP"/>
    </source>
</evidence>
<dbReference type="SUPFAM" id="SSF53187">
    <property type="entry name" value="Zn-dependent exopeptidases"/>
    <property type="match status" value="1"/>
</dbReference>
<dbReference type="GO" id="GO:0005576">
    <property type="term" value="C:extracellular region"/>
    <property type="evidence" value="ECO:0007669"/>
    <property type="project" value="UniProtKB-SubCell"/>
</dbReference>
<feature type="coiled-coil region" evidence="13">
    <location>
        <begin position="431"/>
        <end position="458"/>
    </location>
</feature>
<dbReference type="GO" id="GO:0008270">
    <property type="term" value="F:zinc ion binding"/>
    <property type="evidence" value="ECO:0007669"/>
    <property type="project" value="TreeGrafter"/>
</dbReference>
<evidence type="ECO:0000256" key="5">
    <source>
        <dbReference type="ARBA" id="ARBA00016861"/>
    </source>
</evidence>
<dbReference type="STRING" id="69004.A0A182Q804"/>
<evidence type="ECO:0000313" key="16">
    <source>
        <dbReference type="EnsemblMetazoa" id="AFAF004873-PA"/>
    </source>
</evidence>
<protein>
    <recommendedName>
        <fullName evidence="5">Glutaminyl-peptide cyclotransferase</fullName>
        <ecNumber evidence="4">2.3.2.5</ecNumber>
    </recommendedName>
</protein>
<accession>A0A182Q804</accession>
<keyword evidence="8" id="KW-0479">Metal-binding</keyword>
<reference evidence="16" key="2">
    <citation type="submission" date="2020-05" db="UniProtKB">
        <authorList>
            <consortium name="EnsemblMetazoa"/>
        </authorList>
    </citation>
    <scope>IDENTIFICATION</scope>
    <source>
        <strain evidence="16">FAR1</strain>
    </source>
</reference>
<evidence type="ECO:0000256" key="10">
    <source>
        <dbReference type="ARBA" id="ARBA00023157"/>
    </source>
</evidence>
<dbReference type="Proteomes" id="UP000075886">
    <property type="component" value="Unassembled WGS sequence"/>
</dbReference>
<dbReference type="PANTHER" id="PTHR12283:SF6">
    <property type="entry name" value="GLUTAMINYL-PEPTIDE CYCLOTRANSFERASE-RELATED"/>
    <property type="match status" value="1"/>
</dbReference>
<evidence type="ECO:0000256" key="6">
    <source>
        <dbReference type="ARBA" id="ARBA00022525"/>
    </source>
</evidence>
<keyword evidence="13" id="KW-0175">Coiled coil</keyword>
<dbReference type="Pfam" id="PF04389">
    <property type="entry name" value="Peptidase_M28"/>
    <property type="match status" value="1"/>
</dbReference>
<keyword evidence="6" id="KW-0964">Secreted</keyword>
<dbReference type="InterPro" id="IPR040234">
    <property type="entry name" value="QC/QCL"/>
</dbReference>
<dbReference type="VEuPathDB" id="VectorBase:AFAF004873"/>
<dbReference type="AlphaFoldDB" id="A0A182Q804"/>
<evidence type="ECO:0000313" key="17">
    <source>
        <dbReference type="Proteomes" id="UP000075886"/>
    </source>
</evidence>
<dbReference type="EC" id="2.3.2.5" evidence="4"/>
<evidence type="ECO:0000256" key="12">
    <source>
        <dbReference type="ARBA" id="ARBA00057903"/>
    </source>
</evidence>
<keyword evidence="10" id="KW-1015">Disulfide bond</keyword>
<dbReference type="EMBL" id="AXCN02000878">
    <property type="status" value="NOT_ANNOTATED_CDS"/>
    <property type="molecule type" value="Genomic_DNA"/>
</dbReference>
<feature type="chain" id="PRO_5008132442" description="Glutaminyl-peptide cyclotransferase" evidence="14">
    <location>
        <begin position="26"/>
        <end position="737"/>
    </location>
</feature>
<evidence type="ECO:0000256" key="9">
    <source>
        <dbReference type="ARBA" id="ARBA00022833"/>
    </source>
</evidence>
<keyword evidence="14" id="KW-0732">Signal</keyword>
<evidence type="ECO:0000259" key="15">
    <source>
        <dbReference type="Pfam" id="PF04389"/>
    </source>
</evidence>
<evidence type="ECO:0000256" key="2">
    <source>
        <dbReference type="ARBA" id="ARBA00004613"/>
    </source>
</evidence>
<keyword evidence="9" id="KW-0862">Zinc</keyword>
<dbReference type="GO" id="GO:0016603">
    <property type="term" value="F:glutaminyl-peptide cyclotransferase activity"/>
    <property type="evidence" value="ECO:0007669"/>
    <property type="project" value="UniProtKB-EC"/>
</dbReference>
<keyword evidence="11" id="KW-0012">Acyltransferase</keyword>
<evidence type="ECO:0000256" key="4">
    <source>
        <dbReference type="ARBA" id="ARBA00012012"/>
    </source>
</evidence>
<comment type="similarity">
    <text evidence="3">Belongs to the glutaminyl-peptide cyclotransferase family.</text>
</comment>
<feature type="domain" description="Peptidase M28" evidence="15">
    <location>
        <begin position="99"/>
        <end position="324"/>
    </location>
</feature>
<dbReference type="EnsemblMetazoa" id="AFAF004873-RA">
    <property type="protein sequence ID" value="AFAF004873-PA"/>
    <property type="gene ID" value="AFAF004873"/>
</dbReference>
<sequence>MCCLRRFISYLLVTFTLLLIQQAHGQFTLDQMRIVSTRTNETHFDSTLKRILKPRIVGTATHSEVKRSIVNELKQLDFAVELDEFNQKAPHFGMLKFTNIIAKLNPSADKYLALACHYDSKYFREHAFVGAVDSAVPCAMMLNLAKTTESALKLLRNNTDLSLMLLFFDGEEAFRKWSATDSLYGSKHLATKWTTAPYVSKSLGKSMREIDRVQLLVLLDLIGAESPKFYNFFPNTRNYHRRLSKIENSLRENKLLVKDPKSDSMFIDQTLYNRIEDDHLPFLKRNIPVLHLIPVPFPKHWHKPEDNEANLSRPTIKNINAIMRIFMLEHLTFCNSKYGRPVQSCLQLIKVYFNVTANLDTTEDSASLLEKLDNLTLKLRQQEKALKEFEVKTVEHKGEQKKMRKTLLGLEEELRAKHTAIFAYKHEIDMLKGDRKALAKVQEELNNVKTKLESYAAVKQALDAATHEVEQMLSSDMTREAIVSLATTLKRELQAQEIKRKEQSDRLKRLQNELVEERRKRKTLEENLSTCDSEIYRLEQLFKQKQTESTTCNTSTESVGSPEMIANTPDQVLNGGRKRPAPQDLNKSTPVSEKVRKILSSTSPYLRVKTSSIGLAPLMRGGLSANPLSGAHIANAGDKPKSSANSVAKLSILSNYRASGPKPAYGSKSTSLRTNKVLDENVNVENKDVEENAPRYTLTSSTVTARLKAGKLTRHPSTVSSAMPGLVVDIDVSDVIE</sequence>
<feature type="coiled-coil region" evidence="13">
    <location>
        <begin position="486"/>
        <end position="534"/>
    </location>
</feature>
<keyword evidence="7" id="KW-0808">Transferase</keyword>
<dbReference type="PANTHER" id="PTHR12283">
    <property type="entry name" value="GLUTAMINYL-PEPTIDE CYCLOTRANSFERASE"/>
    <property type="match status" value="1"/>
</dbReference>
<organism evidence="16 17">
    <name type="scientific">Anopheles farauti</name>
    <dbReference type="NCBI Taxonomy" id="69004"/>
    <lineage>
        <taxon>Eukaryota</taxon>
        <taxon>Metazoa</taxon>
        <taxon>Ecdysozoa</taxon>
        <taxon>Arthropoda</taxon>
        <taxon>Hexapoda</taxon>
        <taxon>Insecta</taxon>
        <taxon>Pterygota</taxon>
        <taxon>Neoptera</taxon>
        <taxon>Endopterygota</taxon>
        <taxon>Diptera</taxon>
        <taxon>Nematocera</taxon>
        <taxon>Culicoidea</taxon>
        <taxon>Culicidae</taxon>
        <taxon>Anophelinae</taxon>
        <taxon>Anopheles</taxon>
    </lineage>
</organism>
<keyword evidence="17" id="KW-1185">Reference proteome</keyword>
<evidence type="ECO:0000256" key="13">
    <source>
        <dbReference type="SAM" id="Coils"/>
    </source>
</evidence>
<evidence type="ECO:0000256" key="1">
    <source>
        <dbReference type="ARBA" id="ARBA00000001"/>
    </source>
</evidence>
<dbReference type="CDD" id="cd03880">
    <property type="entry name" value="M28_QC_like"/>
    <property type="match status" value="1"/>
</dbReference>
<evidence type="ECO:0000256" key="8">
    <source>
        <dbReference type="ARBA" id="ARBA00022723"/>
    </source>
</evidence>
<feature type="coiled-coil region" evidence="13">
    <location>
        <begin position="365"/>
        <end position="392"/>
    </location>
</feature>
<name>A0A182Q804_9DIPT</name>
<comment type="catalytic activity">
    <reaction evidence="1">
        <text>N-terminal L-glutaminyl-[peptide] = N-terminal 5-oxo-L-prolyl-[peptide] + NH4(+)</text>
        <dbReference type="Rhea" id="RHEA:23652"/>
        <dbReference type="Rhea" id="RHEA-COMP:11736"/>
        <dbReference type="Rhea" id="RHEA-COMP:11846"/>
        <dbReference type="ChEBI" id="CHEBI:28938"/>
        <dbReference type="ChEBI" id="CHEBI:64722"/>
        <dbReference type="ChEBI" id="CHEBI:87215"/>
        <dbReference type="EC" id="2.3.2.5"/>
    </reaction>
</comment>
<dbReference type="Gene3D" id="3.40.630.10">
    <property type="entry name" value="Zn peptidases"/>
    <property type="match status" value="1"/>
</dbReference>
<evidence type="ECO:0000256" key="7">
    <source>
        <dbReference type="ARBA" id="ARBA00022679"/>
    </source>
</evidence>
<dbReference type="InterPro" id="IPR037457">
    <property type="entry name" value="M28_QC"/>
</dbReference>